<dbReference type="AlphaFoldDB" id="A0A6F9EC79"/>
<feature type="compositionally biased region" description="Basic and acidic residues" evidence="1">
    <location>
        <begin position="20"/>
        <end position="38"/>
    </location>
</feature>
<gene>
    <name evidence="2" type="ORF">COOX1_2238</name>
</gene>
<name>A0A6F9EC79_9BACL</name>
<proteinExistence type="predicted"/>
<organism evidence="2 3">
    <name type="scientific">Kyrpidia spormannii</name>
    <dbReference type="NCBI Taxonomy" id="2055160"/>
    <lineage>
        <taxon>Bacteria</taxon>
        <taxon>Bacillati</taxon>
        <taxon>Bacillota</taxon>
        <taxon>Bacilli</taxon>
        <taxon>Bacillales</taxon>
        <taxon>Alicyclobacillaceae</taxon>
        <taxon>Kyrpidia</taxon>
    </lineage>
</organism>
<reference evidence="2 3" key="1">
    <citation type="submission" date="2020-04" db="EMBL/GenBank/DDBJ databases">
        <authorList>
            <person name="Hogendoorn C."/>
        </authorList>
    </citation>
    <scope>NUCLEOTIDE SEQUENCE [LARGE SCALE GENOMIC DNA]</scope>
    <source>
        <strain evidence="2">COOX1</strain>
    </source>
</reference>
<sequence length="45" mass="5284">MEVWGWPGWKWPNLLHRDGERRVDDRPKGWDTDGEGRWHAGGVKG</sequence>
<dbReference type="Proteomes" id="UP000502196">
    <property type="component" value="Chromosome"/>
</dbReference>
<accession>A0A6F9EC79</accession>
<evidence type="ECO:0000313" key="2">
    <source>
        <dbReference type="EMBL" id="CAB3394086.1"/>
    </source>
</evidence>
<evidence type="ECO:0000313" key="3">
    <source>
        <dbReference type="Proteomes" id="UP000502196"/>
    </source>
</evidence>
<feature type="region of interest" description="Disordered" evidence="1">
    <location>
        <begin position="20"/>
        <end position="45"/>
    </location>
</feature>
<evidence type="ECO:0000256" key="1">
    <source>
        <dbReference type="SAM" id="MobiDB-lite"/>
    </source>
</evidence>
<dbReference type="EMBL" id="LR792683">
    <property type="protein sequence ID" value="CAB3394086.1"/>
    <property type="molecule type" value="Genomic_DNA"/>
</dbReference>
<protein>
    <submittedName>
        <fullName evidence="2">Uncharacterized protein</fullName>
    </submittedName>
</protein>